<sequence>MVLAERNQRKRQVDRQSRDQFWKSKLGNRSLSTQRFDRSRASNRIHNINSSGIFSNDRQCIIELEELPENTIDDERSRFDFNMANYGTPQPASTRIFEDL</sequence>
<comment type="caution">
    <text evidence="1">The sequence shown here is derived from an EMBL/GenBank/DDBJ whole genome shotgun (WGS) entry which is preliminary data.</text>
</comment>
<accession>A0ABR3KE34</accession>
<name>A0ABR3KE34_TRISP</name>
<dbReference type="EMBL" id="JBEUSY010000415">
    <property type="protein sequence ID" value="KAL1234066.1"/>
    <property type="molecule type" value="Genomic_DNA"/>
</dbReference>
<proteinExistence type="predicted"/>
<evidence type="ECO:0000313" key="2">
    <source>
        <dbReference type="Proteomes" id="UP001558632"/>
    </source>
</evidence>
<organism evidence="1 2">
    <name type="scientific">Trichinella spiralis</name>
    <name type="common">Trichina worm</name>
    <dbReference type="NCBI Taxonomy" id="6334"/>
    <lineage>
        <taxon>Eukaryota</taxon>
        <taxon>Metazoa</taxon>
        <taxon>Ecdysozoa</taxon>
        <taxon>Nematoda</taxon>
        <taxon>Enoplea</taxon>
        <taxon>Dorylaimia</taxon>
        <taxon>Trichinellida</taxon>
        <taxon>Trichinellidae</taxon>
        <taxon>Trichinella</taxon>
    </lineage>
</organism>
<evidence type="ECO:0000313" key="1">
    <source>
        <dbReference type="EMBL" id="KAL1234066.1"/>
    </source>
</evidence>
<reference evidence="1 2" key="1">
    <citation type="submission" date="2024-07" db="EMBL/GenBank/DDBJ databases">
        <title>Enhanced genomic and transcriptomic resources for Trichinella pseudospiralis and T. spiralis underpin the discovery of pronounced molecular differences between stages and species.</title>
        <authorList>
            <person name="Pasi K.K."/>
            <person name="La Rosa G."/>
            <person name="Gomez-Morales M.A."/>
            <person name="Tosini F."/>
            <person name="Sumanam S."/>
            <person name="Young N.D."/>
            <person name="Chang B.C."/>
            <person name="Robin G.B."/>
        </authorList>
    </citation>
    <scope>NUCLEOTIDE SEQUENCE [LARGE SCALE GENOMIC DNA]</scope>
    <source>
        <strain evidence="1">ISS534</strain>
    </source>
</reference>
<keyword evidence="2" id="KW-1185">Reference proteome</keyword>
<gene>
    <name evidence="1" type="ORF">TSPI_01147</name>
</gene>
<protein>
    <submittedName>
        <fullName evidence="1">Large ribosomal subunit protein</fullName>
    </submittedName>
</protein>
<dbReference type="Proteomes" id="UP001558632">
    <property type="component" value="Unassembled WGS sequence"/>
</dbReference>